<dbReference type="GO" id="GO:0016746">
    <property type="term" value="F:acyltransferase activity"/>
    <property type="evidence" value="ECO:0007669"/>
    <property type="project" value="UniProtKB-KW"/>
</dbReference>
<dbReference type="InterPro" id="IPR050879">
    <property type="entry name" value="Acyltransferase_3"/>
</dbReference>
<feature type="domain" description="Acyltransferase 3" evidence="2">
    <location>
        <begin position="4"/>
        <end position="303"/>
    </location>
</feature>
<accession>A0ABU4XYE3</accession>
<sequence>MIWSLQTLRFVAASMVLFLHAVQSAMRISGVGAVPYQYALVGSAGVDIFFVISGVIMATVAPGRTAAEFIQARVLRVVPIYLLCSIPALPMMAIGPGLCWRNILATLFLWPATDQMAAPALGVAWTLCFEMLFYAAVALVLCDRRWLYALGAIFIGAFLLRWAGPVFQFLGNPIILEFIAGVAIARIGKVRWGFGMLPLGVVALFFTAWLEVIPNGHTGLFLTGEENLQRIAVLGIPAVLIVYGTMHFRAQQSVWTYLGEASYSLYLVHPILISALAIMWVFYPVEPNVIIVVAILVSLLASWRVHERIEKPMIAWIKRRMPSEAGWANATVTAFPGGHLLGVEKPGSFANASSAVACKAGKVHDG</sequence>
<evidence type="ECO:0000313" key="3">
    <source>
        <dbReference type="EMBL" id="MDX8479451.1"/>
    </source>
</evidence>
<name>A0ABU4XYE3_9HYPH</name>
<dbReference type="RefSeq" id="WP_320287786.1">
    <property type="nucleotide sequence ID" value="NZ_JAVIIW010000013.1"/>
</dbReference>
<dbReference type="EMBL" id="JAVIIW010000013">
    <property type="protein sequence ID" value="MDX8479451.1"/>
    <property type="molecule type" value="Genomic_DNA"/>
</dbReference>
<feature type="transmembrane region" description="Helical" evidence="1">
    <location>
        <begin position="192"/>
        <end position="210"/>
    </location>
</feature>
<proteinExistence type="predicted"/>
<feature type="transmembrane region" description="Helical" evidence="1">
    <location>
        <begin position="262"/>
        <end position="283"/>
    </location>
</feature>
<feature type="transmembrane region" description="Helical" evidence="1">
    <location>
        <begin position="74"/>
        <end position="96"/>
    </location>
</feature>
<evidence type="ECO:0000256" key="1">
    <source>
        <dbReference type="SAM" id="Phobius"/>
    </source>
</evidence>
<feature type="transmembrane region" description="Helical" evidence="1">
    <location>
        <begin position="116"/>
        <end position="139"/>
    </location>
</feature>
<keyword evidence="1" id="KW-0812">Transmembrane</keyword>
<feature type="transmembrane region" description="Helical" evidence="1">
    <location>
        <begin position="169"/>
        <end position="185"/>
    </location>
</feature>
<dbReference type="Proteomes" id="UP001287059">
    <property type="component" value="Unassembled WGS sequence"/>
</dbReference>
<protein>
    <submittedName>
        <fullName evidence="3">Acyltransferase</fullName>
        <ecNumber evidence="3">2.3.-.-</ecNumber>
    </submittedName>
</protein>
<keyword evidence="1" id="KW-1133">Transmembrane helix</keyword>
<feature type="transmembrane region" description="Helical" evidence="1">
    <location>
        <begin position="230"/>
        <end position="250"/>
    </location>
</feature>
<feature type="transmembrane region" description="Helical" evidence="1">
    <location>
        <begin position="146"/>
        <end position="163"/>
    </location>
</feature>
<feature type="transmembrane region" description="Helical" evidence="1">
    <location>
        <begin position="40"/>
        <end position="62"/>
    </location>
</feature>
<feature type="transmembrane region" description="Helical" evidence="1">
    <location>
        <begin position="289"/>
        <end position="306"/>
    </location>
</feature>
<keyword evidence="3" id="KW-0012">Acyltransferase</keyword>
<dbReference type="PANTHER" id="PTHR23028">
    <property type="entry name" value="ACETYLTRANSFERASE"/>
    <property type="match status" value="1"/>
</dbReference>
<keyword evidence="1" id="KW-0472">Membrane</keyword>
<keyword evidence="3" id="KW-0808">Transferase</keyword>
<comment type="caution">
    <text evidence="3">The sequence shown here is derived from an EMBL/GenBank/DDBJ whole genome shotgun (WGS) entry which is preliminary data.</text>
</comment>
<dbReference type="Pfam" id="PF01757">
    <property type="entry name" value="Acyl_transf_3"/>
    <property type="match status" value="1"/>
</dbReference>
<organism evidence="3 4">
    <name type="scientific">Mesorhizobium album</name>
    <dbReference type="NCBI Taxonomy" id="3072314"/>
    <lineage>
        <taxon>Bacteria</taxon>
        <taxon>Pseudomonadati</taxon>
        <taxon>Pseudomonadota</taxon>
        <taxon>Alphaproteobacteria</taxon>
        <taxon>Hyphomicrobiales</taxon>
        <taxon>Phyllobacteriaceae</taxon>
        <taxon>Mesorhizobium</taxon>
    </lineage>
</organism>
<evidence type="ECO:0000259" key="2">
    <source>
        <dbReference type="Pfam" id="PF01757"/>
    </source>
</evidence>
<keyword evidence="4" id="KW-1185">Reference proteome</keyword>
<dbReference type="InterPro" id="IPR002656">
    <property type="entry name" value="Acyl_transf_3_dom"/>
</dbReference>
<dbReference type="EC" id="2.3.-.-" evidence="3"/>
<gene>
    <name evidence="3" type="ORF">RFN28_13305</name>
</gene>
<evidence type="ECO:0000313" key="4">
    <source>
        <dbReference type="Proteomes" id="UP001287059"/>
    </source>
</evidence>
<reference evidence="3 4" key="1">
    <citation type="submission" date="2023-08" db="EMBL/GenBank/DDBJ databases">
        <title>Implementing the SeqCode for naming new Mesorhizobium species isolated from Vachellia karroo root nodules.</title>
        <authorList>
            <person name="Van Lill M."/>
        </authorList>
    </citation>
    <scope>NUCLEOTIDE SEQUENCE [LARGE SCALE GENOMIC DNA]</scope>
    <source>
        <strain evidence="3 4">VK24D</strain>
    </source>
</reference>
<dbReference type="PANTHER" id="PTHR23028:SF53">
    <property type="entry name" value="ACYL_TRANSF_3 DOMAIN-CONTAINING PROTEIN"/>
    <property type="match status" value="1"/>
</dbReference>